<sequence length="558" mass="63375">MDSLPTEILGLVLRFNVDMCRHDKNLVFPLRLVCKAFDAALKPYIFRTVQLEFSRFLKDATPNTDSLARVGHLCGAVYIDMMVVRDEEEITRLSDIFQGLVSKVPEMVPLLEDLRRHCMDESTFDETDFRRVLENVLAHIPNTSRLKMNLPFQVVGDQSLTATLLLATTFASLAKRDEEHISLETLVIDHVSDTTINNICNNPIDLQNALKTFKGLRHLVLSFKRQEKRNSTFNRNLWFLIRKAGKLGSLCLVGWNVKRDIKTRRHRHRGVTENDWRMRSLPYPLETSLSFDRLRFLELKRVDIDPGQLVQLIEDCSGTLKELYLVEVYIKVNGTADEDNVALWIGLQDSPTPLDACWVAQDLRNMKSLELDVLRVTGLGYDDFEPDENSLHPSYDLRDPGGSDKSFDQRFVEAVMRADIDINTKTTPSSKTVSPEPLIEQDTVLPPVISTAVSTTGPEAQESEVTIPDPESLVQRSDYDADTFQRHHNTTSHFKRSIDGYFTNHNEQALKELQNLINVADRGMSLISEEIERHRGAIVDPTTGGIVTDPTTPWPSMG</sequence>
<reference evidence="1 2" key="1">
    <citation type="submission" date="2018-05" db="EMBL/GenBank/DDBJ databases">
        <title>Genome sequencing and assembly of the regulated plant pathogen Lachnellula willkommii and related sister species for the development of diagnostic species identification markers.</title>
        <authorList>
            <person name="Giroux E."/>
            <person name="Bilodeau G."/>
        </authorList>
    </citation>
    <scope>NUCLEOTIDE SEQUENCE [LARGE SCALE GENOMIC DNA]</scope>
    <source>
        <strain evidence="1 2">CBS 172.35</strain>
    </source>
</reference>
<comment type="caution">
    <text evidence="1">The sequence shown here is derived from an EMBL/GenBank/DDBJ whole genome shotgun (WGS) entry which is preliminary data.</text>
</comment>
<accession>A0A559MG40</accession>
<evidence type="ECO:0000313" key="2">
    <source>
        <dbReference type="Proteomes" id="UP000315522"/>
    </source>
</evidence>
<dbReference type="Proteomes" id="UP000315522">
    <property type="component" value="Unassembled WGS sequence"/>
</dbReference>
<gene>
    <name evidence="1" type="ORF">LAWI1_G005474</name>
</gene>
<proteinExistence type="predicted"/>
<keyword evidence="2" id="KW-1185">Reference proteome</keyword>
<protein>
    <submittedName>
        <fullName evidence="1">Uncharacterized protein</fullName>
    </submittedName>
</protein>
<organism evidence="1 2">
    <name type="scientific">Lachnellula willkommii</name>
    <dbReference type="NCBI Taxonomy" id="215461"/>
    <lineage>
        <taxon>Eukaryota</taxon>
        <taxon>Fungi</taxon>
        <taxon>Dikarya</taxon>
        <taxon>Ascomycota</taxon>
        <taxon>Pezizomycotina</taxon>
        <taxon>Leotiomycetes</taxon>
        <taxon>Helotiales</taxon>
        <taxon>Lachnaceae</taxon>
        <taxon>Lachnellula</taxon>
    </lineage>
</organism>
<dbReference type="EMBL" id="QGML01000423">
    <property type="protein sequence ID" value="TVY91943.1"/>
    <property type="molecule type" value="Genomic_DNA"/>
</dbReference>
<dbReference type="AlphaFoldDB" id="A0A559MG40"/>
<name>A0A559MG40_9HELO</name>
<evidence type="ECO:0000313" key="1">
    <source>
        <dbReference type="EMBL" id="TVY91943.1"/>
    </source>
</evidence>